<comment type="caution">
    <text evidence="2">The sequence shown here is derived from an EMBL/GenBank/DDBJ whole genome shotgun (WGS) entry which is preliminary data.</text>
</comment>
<dbReference type="EMBL" id="JALJEJ010000003">
    <property type="protein sequence ID" value="MCJ8209662.1"/>
    <property type="molecule type" value="Genomic_DNA"/>
</dbReference>
<dbReference type="SUPFAM" id="SSF51556">
    <property type="entry name" value="Metallo-dependent hydrolases"/>
    <property type="match status" value="1"/>
</dbReference>
<keyword evidence="1" id="KW-0732">Signal</keyword>
<accession>A0A9X1X1T6</accession>
<evidence type="ECO:0000313" key="3">
    <source>
        <dbReference type="Proteomes" id="UP001139450"/>
    </source>
</evidence>
<dbReference type="RefSeq" id="WP_245129495.1">
    <property type="nucleotide sequence ID" value="NZ_JALJEJ010000003.1"/>
</dbReference>
<dbReference type="PANTHER" id="PTHR10443:SF12">
    <property type="entry name" value="DIPEPTIDASE"/>
    <property type="match status" value="1"/>
</dbReference>
<dbReference type="GO" id="GO:0006508">
    <property type="term" value="P:proteolysis"/>
    <property type="evidence" value="ECO:0007669"/>
    <property type="project" value="InterPro"/>
</dbReference>
<dbReference type="InterPro" id="IPR032466">
    <property type="entry name" value="Metal_Hydrolase"/>
</dbReference>
<feature type="chain" id="PRO_5040765615" evidence="1">
    <location>
        <begin position="19"/>
        <end position="391"/>
    </location>
</feature>
<protein>
    <submittedName>
        <fullName evidence="2">Dipeptidase</fullName>
    </submittedName>
</protein>
<feature type="signal peptide" evidence="1">
    <location>
        <begin position="1"/>
        <end position="18"/>
    </location>
</feature>
<dbReference type="CDD" id="cd01301">
    <property type="entry name" value="rDP_like"/>
    <property type="match status" value="1"/>
</dbReference>
<gene>
    <name evidence="2" type="ORF">MUY27_08075</name>
</gene>
<dbReference type="GO" id="GO:0070573">
    <property type="term" value="F:metallodipeptidase activity"/>
    <property type="evidence" value="ECO:0007669"/>
    <property type="project" value="InterPro"/>
</dbReference>
<dbReference type="Pfam" id="PF01244">
    <property type="entry name" value="Peptidase_M19"/>
    <property type="match status" value="1"/>
</dbReference>
<name>A0A9X1X1T6_9SPHI</name>
<evidence type="ECO:0000256" key="1">
    <source>
        <dbReference type="SAM" id="SignalP"/>
    </source>
</evidence>
<dbReference type="Proteomes" id="UP001139450">
    <property type="component" value="Unassembled WGS sequence"/>
</dbReference>
<proteinExistence type="predicted"/>
<dbReference type="Gene3D" id="3.20.20.140">
    <property type="entry name" value="Metal-dependent hydrolases"/>
    <property type="match status" value="1"/>
</dbReference>
<evidence type="ECO:0000313" key="2">
    <source>
        <dbReference type="EMBL" id="MCJ8209662.1"/>
    </source>
</evidence>
<dbReference type="PANTHER" id="PTHR10443">
    <property type="entry name" value="MICROSOMAL DIPEPTIDASE"/>
    <property type="match status" value="1"/>
</dbReference>
<organism evidence="2 3">
    <name type="scientific">Mucilaginibacter straminoryzae</name>
    <dbReference type="NCBI Taxonomy" id="2932774"/>
    <lineage>
        <taxon>Bacteria</taxon>
        <taxon>Pseudomonadati</taxon>
        <taxon>Bacteroidota</taxon>
        <taxon>Sphingobacteriia</taxon>
        <taxon>Sphingobacteriales</taxon>
        <taxon>Sphingobacteriaceae</taxon>
        <taxon>Mucilaginibacter</taxon>
    </lineage>
</organism>
<dbReference type="InterPro" id="IPR008257">
    <property type="entry name" value="Pept_M19"/>
</dbReference>
<keyword evidence="3" id="KW-1185">Reference proteome</keyword>
<sequence length="391" mass="43896">MKRFLVAAFILSSLFSYAQNASRIHERISVVDTHDDVLSRQLISGADLGKRQSTGAFDLVKAKEGGLDVQIFSIWCEDDYGKGTAFKHANREIDSLYALIKRYPRRIQFVHNVRDIAIANRMGKMAAAFGVEGGHMIEDRLDYIDSLAKRGMVYLTLTWNNSTSWATSARDERFKKDSLPHLGLTDLGKQMVKRLNDLNVMVDVSHVGENTFWDVLKTSTKPVIASHSCVYSLCPHQRNLKDEQLKAIAEKGGVVFVNFYSGFLDSTYSKKQDAFLKLHKTELDSLVKVYNDYDRAVNMINAKYKTESDAIRAPLSLLIKHIDYMVKLIGADHVGIGADFEGAESYPLGLDSVADYPKVTAALLALNYSLPDVEKIMGGNFLRVWAKNKPR</sequence>
<dbReference type="AlphaFoldDB" id="A0A9X1X1T6"/>
<reference evidence="2" key="1">
    <citation type="submission" date="2022-04" db="EMBL/GenBank/DDBJ databases">
        <title>Mucilaginibacter sp. RS28 isolated from freshwater.</title>
        <authorList>
            <person name="Ko S.-R."/>
        </authorList>
    </citation>
    <scope>NUCLEOTIDE SEQUENCE</scope>
    <source>
        <strain evidence="2">RS28</strain>
    </source>
</reference>
<dbReference type="PROSITE" id="PS51365">
    <property type="entry name" value="RENAL_DIPEPTIDASE_2"/>
    <property type="match status" value="1"/>
</dbReference>